<proteinExistence type="predicted"/>
<accession>A0A2H3CIJ5</accession>
<organism evidence="1 2">
    <name type="scientific">Armillaria gallica</name>
    <name type="common">Bulbous honey fungus</name>
    <name type="synonym">Armillaria bulbosa</name>
    <dbReference type="NCBI Taxonomy" id="47427"/>
    <lineage>
        <taxon>Eukaryota</taxon>
        <taxon>Fungi</taxon>
        <taxon>Dikarya</taxon>
        <taxon>Basidiomycota</taxon>
        <taxon>Agaricomycotina</taxon>
        <taxon>Agaricomycetes</taxon>
        <taxon>Agaricomycetidae</taxon>
        <taxon>Agaricales</taxon>
        <taxon>Marasmiineae</taxon>
        <taxon>Physalacriaceae</taxon>
        <taxon>Armillaria</taxon>
    </lineage>
</organism>
<protein>
    <submittedName>
        <fullName evidence="1">Uncharacterized protein</fullName>
    </submittedName>
</protein>
<gene>
    <name evidence="1" type="ORF">ARMGADRAFT_772230</name>
</gene>
<dbReference type="InParanoid" id="A0A2H3CIJ5"/>
<reference evidence="2" key="1">
    <citation type="journal article" date="2017" name="Nat. Ecol. Evol.">
        <title>Genome expansion and lineage-specific genetic innovations in the forest pathogenic fungi Armillaria.</title>
        <authorList>
            <person name="Sipos G."/>
            <person name="Prasanna A.N."/>
            <person name="Walter M.C."/>
            <person name="O'Connor E."/>
            <person name="Balint B."/>
            <person name="Krizsan K."/>
            <person name="Kiss B."/>
            <person name="Hess J."/>
            <person name="Varga T."/>
            <person name="Slot J."/>
            <person name="Riley R."/>
            <person name="Boka B."/>
            <person name="Rigling D."/>
            <person name="Barry K."/>
            <person name="Lee J."/>
            <person name="Mihaltcheva S."/>
            <person name="LaButti K."/>
            <person name="Lipzen A."/>
            <person name="Waldron R."/>
            <person name="Moloney N.M."/>
            <person name="Sperisen C."/>
            <person name="Kredics L."/>
            <person name="Vagvoelgyi C."/>
            <person name="Patrignani A."/>
            <person name="Fitzpatrick D."/>
            <person name="Nagy I."/>
            <person name="Doyle S."/>
            <person name="Anderson J.B."/>
            <person name="Grigoriev I.V."/>
            <person name="Gueldener U."/>
            <person name="Muensterkoetter M."/>
            <person name="Nagy L.G."/>
        </authorList>
    </citation>
    <scope>NUCLEOTIDE SEQUENCE [LARGE SCALE GENOMIC DNA]</scope>
    <source>
        <strain evidence="2">Ar21-2</strain>
    </source>
</reference>
<name>A0A2H3CIJ5_ARMGA</name>
<evidence type="ECO:0000313" key="2">
    <source>
        <dbReference type="Proteomes" id="UP000217790"/>
    </source>
</evidence>
<dbReference type="Proteomes" id="UP000217790">
    <property type="component" value="Unassembled WGS sequence"/>
</dbReference>
<evidence type="ECO:0000313" key="1">
    <source>
        <dbReference type="EMBL" id="PBK81690.1"/>
    </source>
</evidence>
<keyword evidence="2" id="KW-1185">Reference proteome</keyword>
<dbReference type="EMBL" id="KZ293725">
    <property type="protein sequence ID" value="PBK81690.1"/>
    <property type="molecule type" value="Genomic_DNA"/>
</dbReference>
<sequence length="95" mass="10291">MPKLLQLQLVHSGAGTLPPQTRSMYRPVSGQYPVLVGGAFKDVSAIIIIVTRHGTTWAPRMGVSIHPPKCQSKEMSLFLLPPSSNGPSATFFACW</sequence>
<dbReference type="AlphaFoldDB" id="A0A2H3CIJ5"/>